<evidence type="ECO:0000313" key="1">
    <source>
        <dbReference type="EMBL" id="WIM05888.1"/>
    </source>
</evidence>
<dbReference type="EMBL" id="CP107246">
    <property type="protein sequence ID" value="WIM05888.1"/>
    <property type="molecule type" value="Genomic_DNA"/>
</dbReference>
<dbReference type="Proteomes" id="UP001234916">
    <property type="component" value="Chromosome"/>
</dbReference>
<reference evidence="1" key="1">
    <citation type="journal article" date="2023" name="Nat. Microbiol.">
        <title>Enrichment and characterization of a nitric oxide-reducing microbial community in a continuous bioreactor.</title>
        <authorList>
            <person name="Garrido-Amador P."/>
            <person name="Stortenbeker N."/>
            <person name="Wessels H.J.C.T."/>
            <person name="Speth D.R."/>
            <person name="Garcia-Heredia I."/>
            <person name="Kartal B."/>
        </authorList>
    </citation>
    <scope>NUCLEOTIDE SEQUENCE</scope>
    <source>
        <strain evidence="1">MAG1</strain>
    </source>
</reference>
<accession>A0AA49FLV0</accession>
<gene>
    <name evidence="1" type="ORF">OHM77_00940</name>
</gene>
<proteinExistence type="predicted"/>
<name>A0AA49FLV0_9PROT</name>
<organism evidence="1">
    <name type="scientific">Candidatus Nitricoxidivorans perseverans</name>
    <dbReference type="NCBI Taxonomy" id="2975601"/>
    <lineage>
        <taxon>Bacteria</taxon>
        <taxon>Pseudomonadati</taxon>
        <taxon>Pseudomonadota</taxon>
        <taxon>Betaproteobacteria</taxon>
        <taxon>Nitrosomonadales</taxon>
        <taxon>Sterolibacteriaceae</taxon>
        <taxon>Candidatus Nitricoxidivorans</taxon>
    </lineage>
</organism>
<protein>
    <submittedName>
        <fullName evidence="1">Uncharacterized protein</fullName>
    </submittedName>
</protein>
<dbReference type="AlphaFoldDB" id="A0AA49FLV0"/>
<sequence>MPAKAPPHFSFTALDGTMLGLSESRFDERQRRQRYRLNKSATYWDYAPLLDVVRRERGFGTHRFTGKSAAEWVADLRERKSPELDRFSQWYEALVGHFLEELAKRPRFPENLYSIELARPPLTSSLPSLIRGLGLKRASAEQWAATLRAMTSKGVKPEELDESGVLIRLETQFAGETLSQAQVVRLINLRHVTPKFVCESRFGFKTMAGWNECCQWVPAKDYKKRGLWGSKGDGSWYVIRYRHRALGWSVVRCRYTDLFTKRADWWWVLDERGKLIAQLPEGFDSPEDAIEYAEHKINQRFSSMGREHALAKWERYSLPGNDGYREILIQLDDWPGSYKPRHYRTRNALVHVRTGIRETDDGRRVLFLDEIQSDWHADLHAAAKDDSSTQNKAPPPDAPFRKDWPLLALKLMLWWSQVQKLDGVAWSTAELQSARWRSFGPPEALYRSALPDAARSIAKALNLELAQTSMTVRSNTRWVELADDGWVVRNRSGVPITKPFRHRGQAEVFADLTGTFVKVKVPVLWLADLQTIKAIPLYGVATEDFWLQPDSRPANMEGKRESRS</sequence>
<dbReference type="KEGG" id="npv:OHM77_00940"/>